<dbReference type="OrthoDB" id="266020at2759"/>
<keyword evidence="1" id="KW-0677">Repeat</keyword>
<dbReference type="PROSITE" id="PS50102">
    <property type="entry name" value="RRM"/>
    <property type="match status" value="3"/>
</dbReference>
<dbReference type="InterPro" id="IPR012677">
    <property type="entry name" value="Nucleotide-bd_a/b_plait_sf"/>
</dbReference>
<protein>
    <submittedName>
        <fullName evidence="6">PAB1 protein</fullName>
    </submittedName>
</protein>
<evidence type="ECO:0000256" key="1">
    <source>
        <dbReference type="ARBA" id="ARBA00022737"/>
    </source>
</evidence>
<feature type="domain" description="RRM" evidence="5">
    <location>
        <begin position="26"/>
        <end position="104"/>
    </location>
</feature>
<dbReference type="PANTHER" id="PTHR48034">
    <property type="entry name" value="TRANSFORMER-2 SEX-DETERMINING PROTEIN-RELATED"/>
    <property type="match status" value="1"/>
</dbReference>
<feature type="compositionally biased region" description="Polar residues" evidence="4">
    <location>
        <begin position="101"/>
        <end position="114"/>
    </location>
</feature>
<feature type="region of interest" description="Disordered" evidence="4">
    <location>
        <begin position="101"/>
        <end position="120"/>
    </location>
</feature>
<dbReference type="PRINTS" id="PR00961">
    <property type="entry name" value="HUDSXLRNA"/>
</dbReference>
<organism evidence="6 7">
    <name type="scientific">Symbiodinium necroappetens</name>
    <dbReference type="NCBI Taxonomy" id="1628268"/>
    <lineage>
        <taxon>Eukaryota</taxon>
        <taxon>Sar</taxon>
        <taxon>Alveolata</taxon>
        <taxon>Dinophyceae</taxon>
        <taxon>Suessiales</taxon>
        <taxon>Symbiodiniaceae</taxon>
        <taxon>Symbiodinium</taxon>
    </lineage>
</organism>
<dbReference type="Proteomes" id="UP000601435">
    <property type="component" value="Unassembled WGS sequence"/>
</dbReference>
<dbReference type="GO" id="GO:0003723">
    <property type="term" value="F:RNA binding"/>
    <property type="evidence" value="ECO:0007669"/>
    <property type="project" value="UniProtKB-UniRule"/>
</dbReference>
<dbReference type="Gene3D" id="3.30.70.330">
    <property type="match status" value="3"/>
</dbReference>
<evidence type="ECO:0000256" key="4">
    <source>
        <dbReference type="SAM" id="MobiDB-lite"/>
    </source>
</evidence>
<proteinExistence type="predicted"/>
<comment type="caution">
    <text evidence="6">The sequence shown here is derived from an EMBL/GenBank/DDBJ whole genome shotgun (WGS) entry which is preliminary data.</text>
</comment>
<dbReference type="GO" id="GO:1990904">
    <property type="term" value="C:ribonucleoprotein complex"/>
    <property type="evidence" value="ECO:0007669"/>
    <property type="project" value="InterPro"/>
</dbReference>
<evidence type="ECO:0000256" key="3">
    <source>
        <dbReference type="PROSITE-ProRule" id="PRU00176"/>
    </source>
</evidence>
<feature type="domain" description="RRM" evidence="5">
    <location>
        <begin position="138"/>
        <end position="198"/>
    </location>
</feature>
<sequence length="424" mass="44113">MPNMGMAGMGAGGYGKAGGRGNEPSCNLFVTGLPMEIDEGQLRDLFANYGMVMRCKVLPHNGMPDRAALVEMGDVAQSQWIVNNLNGNTPAGMSGPIKIGYSQSKGKGSRQSPYEQPAPGNLSGLEIKLATHTNDLGNKLWVGQIPLGTTKDLMYHEFSKYGAVQDVYIRDDGKVQGRMWGFVTFVDSTGATEVLSAFATGAFAAQAMGAAQDQFQMPPPPMPEPPQPLSVRPRADNPCKLWVGGIPAGSTEMFLREEFGKVGQVTEVFLKDDGQRSGRMWGFITMADAGLAQAAIAEMNGKTLHPPQVDFNAAQQDVPTMHGMHAGGFDPSLAPEAEHQAPAIAGVAPAGLAMNGNGNNLGHVQSHMAGGFVQEGFGAEAHPSAGHDAGFGVPPPPPASGFGGQGLNGHAPPEAAPIGSATAG</sequence>
<gene>
    <name evidence="6" type="primary">PAB1</name>
    <name evidence="6" type="ORF">SNEC2469_LOCUS31902</name>
</gene>
<dbReference type="EMBL" id="CAJNJA010078807">
    <property type="protein sequence ID" value="CAE7923327.1"/>
    <property type="molecule type" value="Genomic_DNA"/>
</dbReference>
<name>A0A813BSZ1_9DINO</name>
<dbReference type="InterPro" id="IPR000504">
    <property type="entry name" value="RRM_dom"/>
</dbReference>
<dbReference type="SUPFAM" id="SSF54928">
    <property type="entry name" value="RNA-binding domain, RBD"/>
    <property type="match status" value="2"/>
</dbReference>
<keyword evidence="2 3" id="KW-0694">RNA-binding</keyword>
<dbReference type="AlphaFoldDB" id="A0A813BSZ1"/>
<feature type="region of interest" description="Disordered" evidence="4">
    <location>
        <begin position="378"/>
        <end position="424"/>
    </location>
</feature>
<evidence type="ECO:0000313" key="6">
    <source>
        <dbReference type="EMBL" id="CAE7923327.1"/>
    </source>
</evidence>
<dbReference type="SMART" id="SM00360">
    <property type="entry name" value="RRM"/>
    <property type="match status" value="3"/>
</dbReference>
<reference evidence="6" key="1">
    <citation type="submission" date="2021-02" db="EMBL/GenBank/DDBJ databases">
        <authorList>
            <person name="Dougan E. K."/>
            <person name="Rhodes N."/>
            <person name="Thang M."/>
            <person name="Chan C."/>
        </authorList>
    </citation>
    <scope>NUCLEOTIDE SEQUENCE</scope>
</reference>
<accession>A0A813BSZ1</accession>
<evidence type="ECO:0000313" key="7">
    <source>
        <dbReference type="Proteomes" id="UP000601435"/>
    </source>
</evidence>
<dbReference type="CDD" id="cd00590">
    <property type="entry name" value="RRM_SF"/>
    <property type="match status" value="2"/>
</dbReference>
<dbReference type="InterPro" id="IPR050441">
    <property type="entry name" value="RBM"/>
</dbReference>
<dbReference type="Pfam" id="PF00076">
    <property type="entry name" value="RRM_1"/>
    <property type="match status" value="3"/>
</dbReference>
<evidence type="ECO:0000256" key="2">
    <source>
        <dbReference type="ARBA" id="ARBA00022884"/>
    </source>
</evidence>
<dbReference type="InterPro" id="IPR002343">
    <property type="entry name" value="Hud_Sxl_RNA"/>
</dbReference>
<keyword evidence="7" id="KW-1185">Reference proteome</keyword>
<feature type="domain" description="RRM" evidence="5">
    <location>
        <begin position="239"/>
        <end position="316"/>
    </location>
</feature>
<dbReference type="InterPro" id="IPR035979">
    <property type="entry name" value="RBD_domain_sf"/>
</dbReference>
<evidence type="ECO:0000259" key="5">
    <source>
        <dbReference type="PROSITE" id="PS50102"/>
    </source>
</evidence>